<evidence type="ECO:0000313" key="3">
    <source>
        <dbReference type="EMBL" id="RCL38783.1"/>
    </source>
</evidence>
<evidence type="ECO:0000259" key="2">
    <source>
        <dbReference type="Pfam" id="PF12146"/>
    </source>
</evidence>
<comment type="caution">
    <text evidence="3">The sequence shown here is derived from an EMBL/GenBank/DDBJ whole genome shotgun (WGS) entry which is preliminary data.</text>
</comment>
<dbReference type="GO" id="GO:0016787">
    <property type="term" value="F:hydrolase activity"/>
    <property type="evidence" value="ECO:0007669"/>
    <property type="project" value="UniProtKB-KW"/>
</dbReference>
<dbReference type="Gene3D" id="3.40.50.1820">
    <property type="entry name" value="alpha/beta hydrolase"/>
    <property type="match status" value="1"/>
</dbReference>
<dbReference type="AlphaFoldDB" id="A0A368BN96"/>
<dbReference type="EMBL" id="QOPD01000002">
    <property type="protein sequence ID" value="RCL38783.1"/>
    <property type="molecule type" value="Genomic_DNA"/>
</dbReference>
<feature type="domain" description="Serine aminopeptidase S33" evidence="2">
    <location>
        <begin position="23"/>
        <end position="285"/>
    </location>
</feature>
<dbReference type="SUPFAM" id="SSF53474">
    <property type="entry name" value="alpha/beta-Hydrolases"/>
    <property type="match status" value="1"/>
</dbReference>
<sequence length="302" mass="33932">MKEISFDTSSGTIKAACWDEVNNPKGTVQVAHGLGEYHGRYHELAERLNRKGYIVFCNDHLGHGLNVSEQNPKGYFGDEEGFSDVVNHLAEMNSYIRKKYPAKKHFLVAHSLGAAISISLLQRGLTFDGVVLSATFSINPLLLFINGLLVALEMRTLGPKGISKQMEDLTTVKHNSAFKPNRTTHDWLSTNEESVDAYVADPLCGFPNTVKLWQDLKIGFSDLWSKKSFKKIDENNRFLCLTGSQDSVNANGKQSEKIHNLLIDLGLESEFISHEGMRHEIFNELGREKVFDQVLDFFEHSA</sequence>
<feature type="transmembrane region" description="Helical" evidence="1">
    <location>
        <begin position="131"/>
        <end position="152"/>
    </location>
</feature>
<evidence type="ECO:0000256" key="1">
    <source>
        <dbReference type="SAM" id="Phobius"/>
    </source>
</evidence>
<dbReference type="InterPro" id="IPR051044">
    <property type="entry name" value="MAG_DAG_Lipase"/>
</dbReference>
<organism evidence="3 4">
    <name type="scientific">SAR86 cluster bacterium</name>
    <dbReference type="NCBI Taxonomy" id="2030880"/>
    <lineage>
        <taxon>Bacteria</taxon>
        <taxon>Pseudomonadati</taxon>
        <taxon>Pseudomonadota</taxon>
        <taxon>Gammaproteobacteria</taxon>
        <taxon>SAR86 cluster</taxon>
    </lineage>
</organism>
<dbReference type="InterPro" id="IPR022742">
    <property type="entry name" value="Hydrolase_4"/>
</dbReference>
<name>A0A368BN96_9GAMM</name>
<evidence type="ECO:0000313" key="4">
    <source>
        <dbReference type="Proteomes" id="UP000252147"/>
    </source>
</evidence>
<protein>
    <submittedName>
        <fullName evidence="3">Alpha/beta fold hydrolase</fullName>
    </submittedName>
</protein>
<dbReference type="Pfam" id="PF12146">
    <property type="entry name" value="Hydrolase_4"/>
    <property type="match status" value="1"/>
</dbReference>
<dbReference type="InterPro" id="IPR029058">
    <property type="entry name" value="AB_hydrolase_fold"/>
</dbReference>
<proteinExistence type="predicted"/>
<dbReference type="PANTHER" id="PTHR11614">
    <property type="entry name" value="PHOSPHOLIPASE-RELATED"/>
    <property type="match status" value="1"/>
</dbReference>
<reference evidence="3 4" key="1">
    <citation type="journal article" date="2018" name="Microbiome">
        <title>Fine metagenomic profile of the Mediterranean stratified and mixed water columns revealed by assembly and recruitment.</title>
        <authorList>
            <person name="Haro-Moreno J.M."/>
            <person name="Lopez-Perez M."/>
            <person name="De La Torre J.R."/>
            <person name="Picazo A."/>
            <person name="Camacho A."/>
            <person name="Rodriguez-Valera F."/>
        </authorList>
    </citation>
    <scope>NUCLEOTIDE SEQUENCE [LARGE SCALE GENOMIC DNA]</scope>
    <source>
        <strain evidence="3">MED-G83</strain>
    </source>
</reference>
<keyword evidence="1" id="KW-0812">Transmembrane</keyword>
<gene>
    <name evidence="3" type="ORF">DBW97_01865</name>
</gene>
<keyword evidence="3" id="KW-0378">Hydrolase</keyword>
<accession>A0A368BN96</accession>
<feature type="transmembrane region" description="Helical" evidence="1">
    <location>
        <begin position="106"/>
        <end position="125"/>
    </location>
</feature>
<keyword evidence="1" id="KW-0472">Membrane</keyword>
<dbReference type="Proteomes" id="UP000252147">
    <property type="component" value="Unassembled WGS sequence"/>
</dbReference>
<keyword evidence="1" id="KW-1133">Transmembrane helix</keyword>